<feature type="domain" description="X8" evidence="9">
    <location>
        <begin position="359"/>
        <end position="442"/>
    </location>
</feature>
<organism evidence="10 11">
    <name type="scientific">Handroanthus impetiginosus</name>
    <dbReference type="NCBI Taxonomy" id="429701"/>
    <lineage>
        <taxon>Eukaryota</taxon>
        <taxon>Viridiplantae</taxon>
        <taxon>Streptophyta</taxon>
        <taxon>Embryophyta</taxon>
        <taxon>Tracheophyta</taxon>
        <taxon>Spermatophyta</taxon>
        <taxon>Magnoliopsida</taxon>
        <taxon>eudicotyledons</taxon>
        <taxon>Gunneridae</taxon>
        <taxon>Pentapetalae</taxon>
        <taxon>asterids</taxon>
        <taxon>lamiids</taxon>
        <taxon>Lamiales</taxon>
        <taxon>Bignoniaceae</taxon>
        <taxon>Crescentiina</taxon>
        <taxon>Tabebuia alliance</taxon>
        <taxon>Handroanthus</taxon>
    </lineage>
</organism>
<reference evidence="11" key="1">
    <citation type="journal article" date="2018" name="Gigascience">
        <title>Genome assembly of the Pink Ipe (Handroanthus impetiginosus, Bignoniaceae), a highly valued, ecologically keystone Neotropical timber forest tree.</title>
        <authorList>
            <person name="Silva-Junior O.B."/>
            <person name="Grattapaglia D."/>
            <person name="Novaes E."/>
            <person name="Collevatti R.G."/>
        </authorList>
    </citation>
    <scope>NUCLEOTIDE SEQUENCE [LARGE SCALE GENOMIC DNA]</scope>
    <source>
        <strain evidence="11">cv. UFG-1</strain>
    </source>
</reference>
<dbReference type="EC" id="3.2.1.39" evidence="10"/>
<dbReference type="SMART" id="SM00768">
    <property type="entry name" value="X8"/>
    <property type="match status" value="1"/>
</dbReference>
<evidence type="ECO:0000256" key="7">
    <source>
        <dbReference type="SAM" id="Phobius"/>
    </source>
</evidence>
<dbReference type="Gene3D" id="3.20.20.80">
    <property type="entry name" value="Glycosidases"/>
    <property type="match status" value="1"/>
</dbReference>
<evidence type="ECO:0000256" key="5">
    <source>
        <dbReference type="ARBA" id="ARBA00023295"/>
    </source>
</evidence>
<feature type="chain" id="PRO_5013789061" evidence="8">
    <location>
        <begin position="22"/>
        <end position="485"/>
    </location>
</feature>
<feature type="signal peptide" evidence="8">
    <location>
        <begin position="1"/>
        <end position="21"/>
    </location>
</feature>
<comment type="similarity">
    <text evidence="1 6">Belongs to the glycosyl hydrolase 17 family.</text>
</comment>
<evidence type="ECO:0000256" key="3">
    <source>
        <dbReference type="ARBA" id="ARBA00022801"/>
    </source>
</evidence>
<evidence type="ECO:0000313" key="11">
    <source>
        <dbReference type="Proteomes" id="UP000231279"/>
    </source>
</evidence>
<evidence type="ECO:0000259" key="9">
    <source>
        <dbReference type="SMART" id="SM00768"/>
    </source>
</evidence>
<keyword evidence="11" id="KW-1185">Reference proteome</keyword>
<dbReference type="AlphaFoldDB" id="A0A2G9HU34"/>
<keyword evidence="5 10" id="KW-0326">Glycosidase</keyword>
<dbReference type="PANTHER" id="PTHR32227">
    <property type="entry name" value="GLUCAN ENDO-1,3-BETA-GLUCOSIDASE BG1-RELATED-RELATED"/>
    <property type="match status" value="1"/>
</dbReference>
<dbReference type="InterPro" id="IPR012946">
    <property type="entry name" value="X8"/>
</dbReference>
<keyword evidence="7" id="KW-0812">Transmembrane</keyword>
<evidence type="ECO:0000313" key="10">
    <source>
        <dbReference type="EMBL" id="PIN21035.1"/>
    </source>
</evidence>
<comment type="caution">
    <text evidence="10">The sequence shown here is derived from an EMBL/GenBank/DDBJ whole genome shotgun (WGS) entry which is preliminary data.</text>
</comment>
<evidence type="ECO:0000256" key="2">
    <source>
        <dbReference type="ARBA" id="ARBA00022729"/>
    </source>
</evidence>
<dbReference type="GO" id="GO:0042973">
    <property type="term" value="F:glucan endo-1,3-beta-D-glucosidase activity"/>
    <property type="evidence" value="ECO:0007669"/>
    <property type="project" value="UniProtKB-EC"/>
</dbReference>
<dbReference type="Proteomes" id="UP000231279">
    <property type="component" value="Unassembled WGS sequence"/>
</dbReference>
<dbReference type="Pfam" id="PF07983">
    <property type="entry name" value="X8"/>
    <property type="match status" value="1"/>
</dbReference>
<protein>
    <submittedName>
        <fullName evidence="10">Glucan endo-1,3-beta-D-glucosidase</fullName>
        <ecNumber evidence="10">3.2.1.39</ecNumber>
    </submittedName>
</protein>
<dbReference type="STRING" id="429701.A0A2G9HU34"/>
<dbReference type="SUPFAM" id="SSF51445">
    <property type="entry name" value="(Trans)glycosidases"/>
    <property type="match status" value="1"/>
</dbReference>
<keyword evidence="7" id="KW-1133">Transmembrane helix</keyword>
<keyword evidence="7" id="KW-0472">Membrane</keyword>
<evidence type="ECO:0000256" key="8">
    <source>
        <dbReference type="SAM" id="SignalP"/>
    </source>
</evidence>
<dbReference type="EMBL" id="NKXS01001016">
    <property type="protein sequence ID" value="PIN21035.1"/>
    <property type="molecule type" value="Genomic_DNA"/>
</dbReference>
<keyword evidence="4" id="KW-1015">Disulfide bond</keyword>
<dbReference type="GO" id="GO:0005975">
    <property type="term" value="P:carbohydrate metabolic process"/>
    <property type="evidence" value="ECO:0007669"/>
    <property type="project" value="InterPro"/>
</dbReference>
<dbReference type="Pfam" id="PF00332">
    <property type="entry name" value="Glyco_hydro_17"/>
    <property type="match status" value="1"/>
</dbReference>
<feature type="transmembrane region" description="Helical" evidence="7">
    <location>
        <begin position="464"/>
        <end position="483"/>
    </location>
</feature>
<gene>
    <name evidence="10" type="ORF">CDL12_06276</name>
</gene>
<sequence>MAFKLIPFVAFFLASNYVADAIIGINWGRQTAQRLLPAMVVDLLLQNKVPEARIYSSQQDILQAFAGSGISLTVTIFNVQNVATIELARKWVQEKVPYFDSANIRRVYLGNHVFRNGLTDKSFLNMAINTLETLQFAINEAGYADQVKVTFPNPEVVIKDNLTKPSEAEFQDDIKEEMARTLRILKKNNAPFIVEVFPISYVTYHNFDPEFAFIDNKSPFVIRDKNNTVYTNAFDFVHDAFVWALIKAGFPDMEIIMGQVGWPTDGFPGANASTAERFFKGMLPYVASNKGTPMRPGAPIHTYVHCLTDENKMPYYYPFARHWGIYRSNGEPKYKIDLTGQGRDIFPAKAKGIMHMPERWCVFNGNDTDTLKVKRNFDEACTTADCTSLAPGGSCSQLSFAQNISYAFNMYFQANFQDEKACKFEGLGKVVTENPSTGRCVFPVEVVKGQQVGDVAADGNRIHYHVPNFGIFLVLVSILWALFCD</sequence>
<dbReference type="FunFam" id="1.20.58.1040:FF:000002">
    <property type="entry name" value="Glucan endo-1,3-beta-glucosidase 8"/>
    <property type="match status" value="1"/>
</dbReference>
<dbReference type="InterPro" id="IPR044965">
    <property type="entry name" value="Glyco_hydro_17_plant"/>
</dbReference>
<name>A0A2G9HU34_9LAMI</name>
<proteinExistence type="inferred from homology"/>
<evidence type="ECO:0000256" key="1">
    <source>
        <dbReference type="ARBA" id="ARBA00008773"/>
    </source>
</evidence>
<keyword evidence="2 8" id="KW-0732">Signal</keyword>
<evidence type="ECO:0000256" key="4">
    <source>
        <dbReference type="ARBA" id="ARBA00023157"/>
    </source>
</evidence>
<accession>A0A2G9HU34</accession>
<dbReference type="OrthoDB" id="888856at2759"/>
<keyword evidence="3 10" id="KW-0378">Hydrolase</keyword>
<dbReference type="InterPro" id="IPR000490">
    <property type="entry name" value="Glyco_hydro_17"/>
</dbReference>
<evidence type="ECO:0000256" key="6">
    <source>
        <dbReference type="RuleBase" id="RU004335"/>
    </source>
</evidence>
<dbReference type="InterPro" id="IPR017853">
    <property type="entry name" value="GH"/>
</dbReference>
<dbReference type="Gene3D" id="1.20.58.1040">
    <property type="match status" value="1"/>
</dbReference>